<dbReference type="KEGG" id="mch:Mchl_3845"/>
<evidence type="ECO:0000313" key="2">
    <source>
        <dbReference type="EMBL" id="ACK84657.1"/>
    </source>
</evidence>
<accession>B7KXQ5</accession>
<dbReference type="SUPFAM" id="SSF53448">
    <property type="entry name" value="Nucleotide-diphospho-sugar transferases"/>
    <property type="match status" value="1"/>
</dbReference>
<dbReference type="GO" id="GO:0016020">
    <property type="term" value="C:membrane"/>
    <property type="evidence" value="ECO:0007669"/>
    <property type="project" value="GOC"/>
</dbReference>
<evidence type="ECO:0000313" key="3">
    <source>
        <dbReference type="Proteomes" id="UP000002385"/>
    </source>
</evidence>
<dbReference type="InterPro" id="IPR007577">
    <property type="entry name" value="GlycoTrfase_DXD_sugar-bd_CS"/>
</dbReference>
<reference evidence="2 3" key="2">
    <citation type="journal article" date="2012" name="J. Bacteriol.">
        <title>Complete genome sequences of six strains of the genus Methylobacterium.</title>
        <authorList>
            <person name="Marx C.J."/>
            <person name="Bringel F."/>
            <person name="Chistoserdova L."/>
            <person name="Moulin L."/>
            <person name="Farhan Ul Haque M."/>
            <person name="Fleischman D.E."/>
            <person name="Gruffaz C."/>
            <person name="Jourand P."/>
            <person name="Knief C."/>
            <person name="Lee M.C."/>
            <person name="Muller E.E."/>
            <person name="Nadalig T."/>
            <person name="Peyraud R."/>
            <person name="Roselli S."/>
            <person name="Russ L."/>
            <person name="Goodwin L.A."/>
            <person name="Ivanova N."/>
            <person name="Kyrpides N."/>
            <person name="Lajus A."/>
            <person name="Land M.L."/>
            <person name="Medigue C."/>
            <person name="Mikhailova N."/>
            <person name="Nolan M."/>
            <person name="Woyke T."/>
            <person name="Stolyar S."/>
            <person name="Vorholt J.A."/>
            <person name="Vuilleumier S."/>
        </authorList>
    </citation>
    <scope>NUCLEOTIDE SEQUENCE [LARGE SCALE GENOMIC DNA]</scope>
    <source>
        <strain evidence="3">CM4 / NCIMB 13688</strain>
    </source>
</reference>
<dbReference type="InterPro" id="IPR051706">
    <property type="entry name" value="Glycosyltransferase_domain"/>
</dbReference>
<dbReference type="GO" id="GO:0051999">
    <property type="term" value="P:mannosyl-inositol phosphorylceramide biosynthetic process"/>
    <property type="evidence" value="ECO:0007669"/>
    <property type="project" value="TreeGrafter"/>
</dbReference>
<organism evidence="2 3">
    <name type="scientific">Methylorubrum extorquens (strain CM4 / NCIMB 13688)</name>
    <name type="common">Methylobacterium extorquens</name>
    <dbReference type="NCBI Taxonomy" id="440085"/>
    <lineage>
        <taxon>Bacteria</taxon>
        <taxon>Pseudomonadati</taxon>
        <taxon>Pseudomonadota</taxon>
        <taxon>Alphaproteobacteria</taxon>
        <taxon>Hyphomicrobiales</taxon>
        <taxon>Methylobacteriaceae</taxon>
        <taxon>Methylorubrum</taxon>
    </lineage>
</organism>
<proteinExistence type="predicted"/>
<evidence type="ECO:0000256" key="1">
    <source>
        <dbReference type="ARBA" id="ARBA00022679"/>
    </source>
</evidence>
<dbReference type="Pfam" id="PF04488">
    <property type="entry name" value="Gly_transf_sug"/>
    <property type="match status" value="1"/>
</dbReference>
<dbReference type="Gene3D" id="3.90.550.20">
    <property type="match status" value="1"/>
</dbReference>
<dbReference type="AlphaFoldDB" id="B7KXQ5"/>
<gene>
    <name evidence="2" type="ordered locus">Mchl_3845</name>
</gene>
<keyword evidence="1" id="KW-0808">Transferase</keyword>
<dbReference type="GO" id="GO:0000030">
    <property type="term" value="F:mannosyltransferase activity"/>
    <property type="evidence" value="ECO:0007669"/>
    <property type="project" value="TreeGrafter"/>
</dbReference>
<dbReference type="InterPro" id="IPR029044">
    <property type="entry name" value="Nucleotide-diphossugar_trans"/>
</dbReference>
<dbReference type="HOGENOM" id="CLU_780344_0_0_5"/>
<dbReference type="Proteomes" id="UP000002385">
    <property type="component" value="Chromosome"/>
</dbReference>
<dbReference type="PANTHER" id="PTHR32385:SF22">
    <property type="entry name" value="MANNOSYL PHOSPHORYLINOSITOL CERAMIDE SYNTHASE SUR1"/>
    <property type="match status" value="1"/>
</dbReference>
<sequence length="355" mass="40614">MRPPRLLKKLWPAPPECHMPGFDEAYYLEHNPSVRNFTGSPLQHYLQHGWRDGCDPSAGFSSSGYLAANPDVTANDLNPLAHFLKHGLAEGRGGWQKGSSPDRSLSIDQRASAEWFSDDNSGMPLIFMYWENSEIVEPPSASSWKSFYPNFRVFREEDVVPILPETFVDVFLSIKLPAAKSDMARIFLLREHGGLYVDAHVGPTRSSYLLMTLARLAGCNLMLFSRDWLMDERSNYFDLINGVIAARQGAPELSMIIDKMMTNVIEHWHKEMETSDYVQYDLFSLTGTWLLAERFLEVPALRPNVRLEFRPKVVVNIIKDGASSGFELYKFHSYRGPGNHWSERQLYERLFRRGG</sequence>
<dbReference type="PANTHER" id="PTHR32385">
    <property type="entry name" value="MANNOSYL PHOSPHORYLINOSITOL CERAMIDE SYNTHASE"/>
    <property type="match status" value="1"/>
</dbReference>
<dbReference type="EMBL" id="CP001298">
    <property type="protein sequence ID" value="ACK84657.1"/>
    <property type="molecule type" value="Genomic_DNA"/>
</dbReference>
<protein>
    <submittedName>
        <fullName evidence="2">Uncharacterized protein</fullName>
    </submittedName>
</protein>
<name>B7KXQ5_METC4</name>
<reference evidence="3" key="1">
    <citation type="submission" date="2008-12" db="EMBL/GenBank/DDBJ databases">
        <title>Complete sequence of chromosome of Methylobacterium chloromethanicum CM4.</title>
        <authorList>
            <consortium name="US DOE Joint Genome Institute"/>
            <person name="Lucas S."/>
            <person name="Copeland A."/>
            <person name="Lapidus A."/>
            <person name="Glavina del Rio T."/>
            <person name="Dalin E."/>
            <person name="Tice H."/>
            <person name="Bruce D."/>
            <person name="Goodwin L."/>
            <person name="Pitluck S."/>
            <person name="Chertkov O."/>
            <person name="Brettin T."/>
            <person name="Detter J.C."/>
            <person name="Han C."/>
            <person name="Larimer F."/>
            <person name="Land M."/>
            <person name="Hauser L."/>
            <person name="Kyrpides N."/>
            <person name="Mikhailova N."/>
            <person name="Marx C."/>
            <person name="Richardson P."/>
        </authorList>
    </citation>
    <scope>NUCLEOTIDE SEQUENCE [LARGE SCALE GENOMIC DNA]</scope>
    <source>
        <strain evidence="3">CM4 / NCIMB 13688</strain>
    </source>
</reference>